<dbReference type="Proteomes" id="UP000001660">
    <property type="component" value="Chromosome"/>
</dbReference>
<dbReference type="HOGENOM" id="CLU_1318983_0_0_0"/>
<evidence type="ECO:0000313" key="1">
    <source>
        <dbReference type="EMBL" id="CBK43902.1"/>
    </source>
</evidence>
<dbReference type="InterPro" id="IPR007485">
    <property type="entry name" value="LPS_assembly_LptE"/>
</dbReference>
<gene>
    <name evidence="1" type="ORF">NIDE4237</name>
</gene>
<dbReference type="KEGG" id="nde:NIDE4237"/>
<sequence>MVWLIMFFALSVSLPGCGYQFRVQGAGPTVGGASETATKRPHAPRLAILPVANSTYEANFEVKLANYLRREFSAGAGAEIVGPSAGADLYLSGQIMQITLPTLSFDQTTTFESRVEMLVSVRIEEAKTKKVVWYQVAKGTSEFFLTQDLQFNRVLQNRALEQAGRFVAEDLASRFLLFLDTGELDKALKRPVKVEAVPYGGVQPGVPR</sequence>
<name>D8P8S0_9BACT</name>
<evidence type="ECO:0008006" key="3">
    <source>
        <dbReference type="Google" id="ProtNLM"/>
    </source>
</evidence>
<dbReference type="EMBL" id="FP929003">
    <property type="protein sequence ID" value="CBK43902.1"/>
    <property type="molecule type" value="Genomic_DNA"/>
</dbReference>
<accession>D8P8S0</accession>
<organism evidence="1 2">
    <name type="scientific">Nitrospira defluvii</name>
    <dbReference type="NCBI Taxonomy" id="330214"/>
    <lineage>
        <taxon>Bacteria</taxon>
        <taxon>Pseudomonadati</taxon>
        <taxon>Nitrospirota</taxon>
        <taxon>Nitrospiria</taxon>
        <taxon>Nitrospirales</taxon>
        <taxon>Nitrospiraceae</taxon>
        <taxon>Nitrospira</taxon>
    </lineage>
</organism>
<keyword evidence="2" id="KW-1185">Reference proteome</keyword>
<protein>
    <recommendedName>
        <fullName evidence="3">Lipoprotein</fullName>
    </recommendedName>
</protein>
<reference evidence="1 2" key="1">
    <citation type="journal article" date="2010" name="Proc. Natl. Acad. Sci. U.S.A.">
        <title>A Nitrospira metagenome illuminates the physiology and evolution of globally important nitrite-oxidizing bacteria.</title>
        <authorList>
            <person name="Lucker S."/>
            <person name="Wagner M."/>
            <person name="Maixner F."/>
            <person name="Pelletier E."/>
            <person name="Koch H."/>
            <person name="Vacherie B."/>
            <person name="Rattei T."/>
            <person name="Sinninghe Damste J."/>
            <person name="Spieck E."/>
            <person name="Le Paslier D."/>
            <person name="Daims H."/>
        </authorList>
    </citation>
    <scope>NUCLEOTIDE SEQUENCE [LARGE SCALE GENOMIC DNA]</scope>
</reference>
<dbReference type="GO" id="GO:0043165">
    <property type="term" value="P:Gram-negative-bacterium-type cell outer membrane assembly"/>
    <property type="evidence" value="ECO:0007669"/>
    <property type="project" value="InterPro"/>
</dbReference>
<dbReference type="AlphaFoldDB" id="D8P8S0"/>
<dbReference type="STRING" id="330214.NIDE4237"/>
<dbReference type="OrthoDB" id="9780353at2"/>
<dbReference type="Pfam" id="PF04390">
    <property type="entry name" value="LptE"/>
    <property type="match status" value="1"/>
</dbReference>
<proteinExistence type="predicted"/>
<evidence type="ECO:0000313" key="2">
    <source>
        <dbReference type="Proteomes" id="UP000001660"/>
    </source>
</evidence>
<dbReference type="GO" id="GO:0019867">
    <property type="term" value="C:outer membrane"/>
    <property type="evidence" value="ECO:0007669"/>
    <property type="project" value="InterPro"/>
</dbReference>